<name>H6X3X8_9CAUD</name>
<dbReference type="KEGG" id="vg:14012759"/>
<accession>H6X3X8</accession>
<evidence type="ECO:0000313" key="2">
    <source>
        <dbReference type="Proteomes" id="UP000007524"/>
    </source>
</evidence>
<keyword evidence="2" id="KW-1185">Reference proteome</keyword>
<dbReference type="GeneID" id="14012759"/>
<proteinExistence type="predicted"/>
<dbReference type="RefSeq" id="YP_007007326.1">
    <property type="nucleotide sequence ID" value="NC_019526.1"/>
</dbReference>
<gene>
    <name evidence="1" type="ORF">RaK2_00171</name>
</gene>
<dbReference type="Proteomes" id="UP000007524">
    <property type="component" value="Segment"/>
</dbReference>
<evidence type="ECO:0000313" key="1">
    <source>
        <dbReference type="EMBL" id="AFA44444.1"/>
    </source>
</evidence>
<dbReference type="OrthoDB" id="5984at10239"/>
<dbReference type="EMBL" id="JQ513383">
    <property type="protein sequence ID" value="AFA44444.1"/>
    <property type="molecule type" value="Genomic_DNA"/>
</dbReference>
<protein>
    <submittedName>
        <fullName evidence="1">Uncharacterized protein</fullName>
    </submittedName>
</protein>
<organism evidence="1 2">
    <name type="scientific">Klebsiella phage vB_KleM_RaK2</name>
    <dbReference type="NCBI Taxonomy" id="1147094"/>
    <lineage>
        <taxon>Viruses</taxon>
        <taxon>Duplodnaviria</taxon>
        <taxon>Heunggongvirae</taxon>
        <taxon>Uroviricota</taxon>
        <taxon>Caudoviricetes</taxon>
        <taxon>Alcyoneusvirus</taxon>
        <taxon>Alcyoneusvirus RaK2</taxon>
    </lineage>
</organism>
<reference evidence="1 2" key="1">
    <citation type="journal article" date="2012" name="J. Virol.">
        <title>Genome of Klebsiella sp.-Infecting Bacteriophage vB_KleM_RaK2.</title>
        <authorList>
            <person name="Simoliunas E."/>
            <person name="Kaliniene L."/>
            <person name="Truncaite L."/>
            <person name="Klausa V."/>
            <person name="Zajanckauskaite A."/>
            <person name="Meskys R."/>
        </authorList>
    </citation>
    <scope>NUCLEOTIDE SEQUENCE [LARGE SCALE GENOMIC DNA]</scope>
</reference>
<sequence>MKGKFFFKEKGKEIEIQEFDFEYVLNSLCKEYNRHSNKEYCYTVIVSRTYNSLGEPVFDVRTLNLKEIYYDNVRLCVYDLMMDKIAFRRPEIKNLPVPALQKEYQEWKEGKVKKSSTPVVVDIPFKELKRTEISSNDHRIPDIMSQFNVDSSKALKVLDWIVNLPVCTQEVTIKVQNISTRQLELNDALQQHSEYIHKLMNNLTSALETLFPLKPTFTQKLFGKQPVIKIEQSDLKNVMDTLKKAVQYDTTKFNGIDTMFSSLISDIRAMQDEFGTAENACDFAISTLEDNFEFELMKNRILKMSITNTSSEAALIGFNKKYRIDVDQMVDIQTTTIPWIIMRLQNQVGQTVDSETVDILKNLAYGKKDDK</sequence>